<dbReference type="InterPro" id="IPR001498">
    <property type="entry name" value="Impact_N"/>
</dbReference>
<dbReference type="AlphaFoldDB" id="A0A5R8QC73"/>
<evidence type="ECO:0000256" key="1">
    <source>
        <dbReference type="ARBA" id="ARBA00007665"/>
    </source>
</evidence>
<reference evidence="3 4" key="1">
    <citation type="submission" date="2019-05" db="EMBL/GenBank/DDBJ databases">
        <title>Culicoidintestinum kansasii gen. nov., sp. nov. from the gastrointestinal tract of the biting midge, Culicoides sonorensis.</title>
        <authorList>
            <person name="Neupane S."/>
            <person name="Ghosh A."/>
            <person name="Gunther S."/>
            <person name="Martin K."/>
            <person name="Zurek L."/>
        </authorList>
    </citation>
    <scope>NUCLEOTIDE SEQUENCE [LARGE SCALE GENOMIC DNA]</scope>
    <source>
        <strain evidence="3 4">CS-1</strain>
    </source>
</reference>
<dbReference type="SUPFAM" id="SSF54211">
    <property type="entry name" value="Ribosomal protein S5 domain 2-like"/>
    <property type="match status" value="1"/>
</dbReference>
<evidence type="ECO:0000313" key="3">
    <source>
        <dbReference type="EMBL" id="TLG73866.1"/>
    </source>
</evidence>
<dbReference type="InterPro" id="IPR036956">
    <property type="entry name" value="Impact_N_sf"/>
</dbReference>
<dbReference type="InterPro" id="IPR023582">
    <property type="entry name" value="Impact"/>
</dbReference>
<dbReference type="PANTHER" id="PTHR16301">
    <property type="entry name" value="IMPACT-RELATED"/>
    <property type="match status" value="1"/>
</dbReference>
<feature type="domain" description="Impact N-terminal" evidence="2">
    <location>
        <begin position="19"/>
        <end position="121"/>
    </location>
</feature>
<dbReference type="RefSeq" id="WP_138191003.1">
    <property type="nucleotide sequence ID" value="NZ_VBWP01000005.1"/>
</dbReference>
<dbReference type="PROSITE" id="PS00910">
    <property type="entry name" value="UPF0029"/>
    <property type="match status" value="1"/>
</dbReference>
<dbReference type="EMBL" id="VBWP01000005">
    <property type="protein sequence ID" value="TLG73866.1"/>
    <property type="molecule type" value="Genomic_DNA"/>
</dbReference>
<evidence type="ECO:0000259" key="2">
    <source>
        <dbReference type="Pfam" id="PF01205"/>
    </source>
</evidence>
<dbReference type="OrthoDB" id="9813771at2"/>
<gene>
    <name evidence="3" type="ORF">FEZ08_06955</name>
</gene>
<dbReference type="PANTHER" id="PTHR16301:SF20">
    <property type="entry name" value="IMPACT FAMILY MEMBER YIGZ"/>
    <property type="match status" value="1"/>
</dbReference>
<dbReference type="InterPro" id="IPR015796">
    <property type="entry name" value="Impact_YigZ-like"/>
</dbReference>
<dbReference type="FunCoup" id="A0A5R8QC73">
    <property type="interactions" value="35"/>
</dbReference>
<protein>
    <submittedName>
        <fullName evidence="3">YigZ family protein</fullName>
    </submittedName>
</protein>
<dbReference type="Gene3D" id="3.30.230.30">
    <property type="entry name" value="Impact, N-terminal domain"/>
    <property type="match status" value="1"/>
</dbReference>
<organism evidence="3 4">
    <name type="scientific">Culicoidibacter larvae</name>
    <dbReference type="NCBI Taxonomy" id="2579976"/>
    <lineage>
        <taxon>Bacteria</taxon>
        <taxon>Bacillati</taxon>
        <taxon>Bacillota</taxon>
        <taxon>Culicoidibacteria</taxon>
        <taxon>Culicoidibacterales</taxon>
        <taxon>Culicoidibacteraceae</taxon>
        <taxon>Culicoidibacter</taxon>
    </lineage>
</organism>
<comment type="caution">
    <text evidence="3">The sequence shown here is derived from an EMBL/GenBank/DDBJ whole genome shotgun (WGS) entry which is preliminary data.</text>
</comment>
<evidence type="ECO:0000313" key="4">
    <source>
        <dbReference type="Proteomes" id="UP000306912"/>
    </source>
</evidence>
<dbReference type="InterPro" id="IPR020568">
    <property type="entry name" value="Ribosomal_Su5_D2-typ_SF"/>
</dbReference>
<dbReference type="InParanoid" id="A0A5R8QC73"/>
<dbReference type="GO" id="GO:0005737">
    <property type="term" value="C:cytoplasm"/>
    <property type="evidence" value="ECO:0007669"/>
    <property type="project" value="TreeGrafter"/>
</dbReference>
<dbReference type="InterPro" id="IPR020569">
    <property type="entry name" value="UPF0029_Impact_CS"/>
</dbReference>
<keyword evidence="4" id="KW-1185">Reference proteome</keyword>
<dbReference type="Pfam" id="PF01205">
    <property type="entry name" value="Impact_N"/>
    <property type="match status" value="1"/>
</dbReference>
<proteinExistence type="inferred from homology"/>
<comment type="similarity">
    <text evidence="1">Belongs to the IMPACT family.</text>
</comment>
<dbReference type="Proteomes" id="UP000306912">
    <property type="component" value="Unassembled WGS sequence"/>
</dbReference>
<sequence>MEIPVTIEQKLVHEIVIERSRFICTMIPVTSNEEAQQELAEIKKQFWDATHNCSAYIIGCNAEIQRYSDDGEPSGTAGIPMLEVLKKNHIYNVLAVVTRYFGGIKLGAGGLVRAYSKSVSATVAIASLVEERLVQVVQVTIPHKTFARIQGLLDSCALIEKYQTNYGAEIELVCYITAANLSAANDWFNKVCNQAIDFVLNGEQIVIIPAVKRND</sequence>
<accession>A0A5R8QC73</accession>
<dbReference type="NCBIfam" id="TIGR00257">
    <property type="entry name" value="IMPACT_YIGZ"/>
    <property type="match status" value="1"/>
</dbReference>
<name>A0A5R8QC73_9FIRM</name>
<dbReference type="GO" id="GO:0006446">
    <property type="term" value="P:regulation of translational initiation"/>
    <property type="evidence" value="ECO:0007669"/>
    <property type="project" value="TreeGrafter"/>
</dbReference>